<sequence>MLHIGVGGVSLGRRVVACELVGAGHRIKEKANLENLEAATSGQGMSEGKRALYRCNYCDKDASGKIRLKCACCPDFDLCVECFSVGVVVYPHKNNHPFRVMDDCHFHYSVMIGMQRRRYCYLRSATDFTCVTFTKDEMKIVFLQGLEMYGPGNWNAVAELDGTKSKSHRIEHYNTIYMNSPCFPLPDMSHVMGKNREELLAMARGHTTGGELSMKEESPFSARIKVEDLRIEEGPSMSELSGYNYKRQEFGIEYDNEAEGLLADMEFTDTDTDTERQLKLRVLRIYSKRDMCRFFIWKQEVDAIFDEHGNCK</sequence>
<dbReference type="EMBL" id="CM042041">
    <property type="protein sequence ID" value="KAI3712162.1"/>
    <property type="molecule type" value="Genomic_DNA"/>
</dbReference>
<gene>
    <name evidence="1" type="ORF">L1987_70711</name>
</gene>
<protein>
    <submittedName>
        <fullName evidence="1">Uncharacterized protein</fullName>
    </submittedName>
</protein>
<name>A0ACB9APM8_9ASTR</name>
<comment type="caution">
    <text evidence="1">The sequence shown here is derived from an EMBL/GenBank/DDBJ whole genome shotgun (WGS) entry which is preliminary data.</text>
</comment>
<evidence type="ECO:0000313" key="1">
    <source>
        <dbReference type="EMBL" id="KAI3712162.1"/>
    </source>
</evidence>
<dbReference type="Proteomes" id="UP001056120">
    <property type="component" value="Linkage Group LG24"/>
</dbReference>
<organism evidence="1 2">
    <name type="scientific">Smallanthus sonchifolius</name>
    <dbReference type="NCBI Taxonomy" id="185202"/>
    <lineage>
        <taxon>Eukaryota</taxon>
        <taxon>Viridiplantae</taxon>
        <taxon>Streptophyta</taxon>
        <taxon>Embryophyta</taxon>
        <taxon>Tracheophyta</taxon>
        <taxon>Spermatophyta</taxon>
        <taxon>Magnoliopsida</taxon>
        <taxon>eudicotyledons</taxon>
        <taxon>Gunneridae</taxon>
        <taxon>Pentapetalae</taxon>
        <taxon>asterids</taxon>
        <taxon>campanulids</taxon>
        <taxon>Asterales</taxon>
        <taxon>Asteraceae</taxon>
        <taxon>Asteroideae</taxon>
        <taxon>Heliantheae alliance</taxon>
        <taxon>Millerieae</taxon>
        <taxon>Smallanthus</taxon>
    </lineage>
</organism>
<proteinExistence type="predicted"/>
<reference evidence="1 2" key="2">
    <citation type="journal article" date="2022" name="Mol. Ecol. Resour.">
        <title>The genomes of chicory, endive, great burdock and yacon provide insights into Asteraceae paleo-polyploidization history and plant inulin production.</title>
        <authorList>
            <person name="Fan W."/>
            <person name="Wang S."/>
            <person name="Wang H."/>
            <person name="Wang A."/>
            <person name="Jiang F."/>
            <person name="Liu H."/>
            <person name="Zhao H."/>
            <person name="Xu D."/>
            <person name="Zhang Y."/>
        </authorList>
    </citation>
    <scope>NUCLEOTIDE SEQUENCE [LARGE SCALE GENOMIC DNA]</scope>
    <source>
        <strain evidence="2">cv. Yunnan</strain>
        <tissue evidence="1">Leaves</tissue>
    </source>
</reference>
<accession>A0ACB9APM8</accession>
<reference evidence="2" key="1">
    <citation type="journal article" date="2022" name="Mol. Ecol. Resour.">
        <title>The genomes of chicory, endive, great burdock and yacon provide insights into Asteraceae palaeo-polyploidization history and plant inulin production.</title>
        <authorList>
            <person name="Fan W."/>
            <person name="Wang S."/>
            <person name="Wang H."/>
            <person name="Wang A."/>
            <person name="Jiang F."/>
            <person name="Liu H."/>
            <person name="Zhao H."/>
            <person name="Xu D."/>
            <person name="Zhang Y."/>
        </authorList>
    </citation>
    <scope>NUCLEOTIDE SEQUENCE [LARGE SCALE GENOMIC DNA]</scope>
    <source>
        <strain evidence="2">cv. Yunnan</strain>
    </source>
</reference>
<keyword evidence="2" id="KW-1185">Reference proteome</keyword>
<evidence type="ECO:0000313" key="2">
    <source>
        <dbReference type="Proteomes" id="UP001056120"/>
    </source>
</evidence>